<dbReference type="EMBL" id="MF405918">
    <property type="protein sequence ID" value="QKU33513.1"/>
    <property type="molecule type" value="Genomic_DNA"/>
</dbReference>
<dbReference type="GeneID" id="80516804"/>
<dbReference type="RefSeq" id="YP_010780113.1">
    <property type="nucleotide sequence ID" value="NC_075038.1"/>
</dbReference>
<proteinExistence type="predicted"/>
<reference evidence="1" key="2">
    <citation type="journal article" date="2018" name="Nat. Commun.">
        <title>Tailed giant Tupanvirus possesses the most complete translational apparatus of the known virosphere.</title>
        <authorList>
            <person name="Abrahao J."/>
            <person name="Silva L."/>
            <person name="Silva L.S."/>
            <person name="Khalil J.Y.B."/>
            <person name="Rodrigues R."/>
            <person name="Arantes T."/>
            <person name="Assis F."/>
            <person name="Boratto P."/>
            <person name="Andrade M."/>
            <person name="Kroon E.G."/>
            <person name="Ribeiro B."/>
            <person name="Bergier I."/>
            <person name="Seligmann H."/>
            <person name="Ghigo E."/>
            <person name="Colson P."/>
            <person name="Levasseur A."/>
            <person name="Kroemer G."/>
            <person name="Raoult D."/>
            <person name="La Scola B."/>
        </authorList>
    </citation>
    <scope>NUCLEOTIDE SEQUENCE [LARGE SCALE GENOMIC DNA]</scope>
    <source>
        <strain evidence="1">Deep ocean</strain>
    </source>
</reference>
<reference evidence="1" key="1">
    <citation type="submission" date="2017-06" db="EMBL/GenBank/DDBJ databases">
        <authorList>
            <person name="Assis F.L."/>
            <person name="Abrahao J.S."/>
            <person name="Silva L."/>
            <person name="Khalil J.B."/>
            <person name="Rodrigues R."/>
            <person name="Silva L.S."/>
            <person name="Boratto P."/>
            <person name="Andrade M."/>
            <person name="Kroon E.G."/>
            <person name="Ribeiro B."/>
            <person name="Bergier I."/>
            <person name="Seligmann H."/>
            <person name="Ghigo E."/>
            <person name="Colson P."/>
            <person name="Levasseur A."/>
            <person name="Raoult D."/>
            <person name="Scola B.L."/>
        </authorList>
    </citation>
    <scope>NUCLEOTIDE SEQUENCE</scope>
    <source>
        <strain evidence="1">Deep ocean</strain>
    </source>
</reference>
<sequence>MHQTKSINIFKFSNRKNLIAKYIHEKTKSKFGTVAEICGRYRKPISGNVGELIAGFIILRATKPLRYEIIEKDITANNNLIYKFI</sequence>
<accession>A0A6N1NN38</accession>
<organism evidence="1">
    <name type="scientific">Tupanvirus deep ocean</name>
    <dbReference type="NCBI Taxonomy" id="2126984"/>
    <lineage>
        <taxon>Viruses</taxon>
        <taxon>Varidnaviria</taxon>
        <taxon>Bamfordvirae</taxon>
        <taxon>Nucleocytoviricota</taxon>
        <taxon>Megaviricetes</taxon>
        <taxon>Imitervirales</taxon>
        <taxon>Mimiviridae</taxon>
        <taxon>Megamimivirinae</taxon>
        <taxon>Tupanvirus</taxon>
        <taxon>Tupanvirus altamarinense</taxon>
    </lineage>
</organism>
<evidence type="ECO:0000313" key="1">
    <source>
        <dbReference type="EMBL" id="QKU33513.1"/>
    </source>
</evidence>
<protein>
    <submittedName>
        <fullName evidence="1">Putative ORFan</fullName>
    </submittedName>
</protein>
<name>A0A6N1NN38_9VIRU</name>
<dbReference type="KEGG" id="vg:80516804"/>